<keyword evidence="5" id="KW-0645">Protease</keyword>
<keyword evidence="8" id="KW-0547">Nucleotide-binding</keyword>
<dbReference type="NCBIfam" id="TIGR01241">
    <property type="entry name" value="FtsH_fam"/>
    <property type="match status" value="1"/>
</dbReference>
<dbReference type="GO" id="GO:0034982">
    <property type="term" value="P:mitochondrial protein processing"/>
    <property type="evidence" value="ECO:0007669"/>
    <property type="project" value="TreeGrafter"/>
</dbReference>
<dbReference type="Pfam" id="PF17862">
    <property type="entry name" value="AAA_lid_3"/>
    <property type="match status" value="1"/>
</dbReference>
<keyword evidence="6" id="KW-0812">Transmembrane</keyword>
<dbReference type="Pfam" id="PF00004">
    <property type="entry name" value="AAA"/>
    <property type="match status" value="1"/>
</dbReference>
<comment type="subcellular location">
    <subcellularLocation>
        <location evidence="2">Mitochondrion membrane</location>
        <topology evidence="2">Multi-pass membrane protein</topology>
    </subcellularLocation>
</comment>
<dbReference type="InterPro" id="IPR011546">
    <property type="entry name" value="Pept_M41_FtsH_extracell"/>
</dbReference>
<dbReference type="GO" id="GO:0005745">
    <property type="term" value="C:m-AAA complex"/>
    <property type="evidence" value="ECO:0007669"/>
    <property type="project" value="TreeGrafter"/>
</dbReference>
<dbReference type="InterPro" id="IPR041569">
    <property type="entry name" value="AAA_lid_3"/>
</dbReference>
<feature type="compositionally biased region" description="Pro residues" evidence="18">
    <location>
        <begin position="226"/>
        <end position="237"/>
    </location>
</feature>
<evidence type="ECO:0000256" key="1">
    <source>
        <dbReference type="ARBA" id="ARBA00001947"/>
    </source>
</evidence>
<dbReference type="GO" id="GO:0008270">
    <property type="term" value="F:zinc ion binding"/>
    <property type="evidence" value="ECO:0007669"/>
    <property type="project" value="InterPro"/>
</dbReference>
<dbReference type="SUPFAM" id="SSF50998">
    <property type="entry name" value="Quinoprotein alcohol dehydrogenase-like"/>
    <property type="match status" value="1"/>
</dbReference>
<dbReference type="PANTHER" id="PTHR43655:SF2">
    <property type="entry name" value="AFG3 LIKE MATRIX AAA PEPTIDASE SUBUNIT 2, ISOFORM A"/>
    <property type="match status" value="1"/>
</dbReference>
<comment type="similarity">
    <text evidence="3">In the C-terminal section; belongs to the peptidase M41 family.</text>
</comment>
<dbReference type="CDD" id="cd19501">
    <property type="entry name" value="RecA-like_FtsH"/>
    <property type="match status" value="1"/>
</dbReference>
<feature type="region of interest" description="Disordered" evidence="18">
    <location>
        <begin position="45"/>
        <end position="64"/>
    </location>
</feature>
<dbReference type="GO" id="GO:0016887">
    <property type="term" value="F:ATP hydrolysis activity"/>
    <property type="evidence" value="ECO:0007669"/>
    <property type="project" value="InterPro"/>
</dbReference>
<comment type="cofactor">
    <cofactor evidence="1">
        <name>Zn(2+)</name>
        <dbReference type="ChEBI" id="CHEBI:29105"/>
    </cofactor>
</comment>
<keyword evidence="7" id="KW-0479">Metal-binding</keyword>
<keyword evidence="21" id="KW-1185">Reference proteome</keyword>
<proteinExistence type="inferred from homology"/>
<evidence type="ECO:0000313" key="20">
    <source>
        <dbReference type="EMBL" id="TFY82816.1"/>
    </source>
</evidence>
<keyword evidence="9" id="KW-0378">Hydrolase</keyword>
<dbReference type="GO" id="GO:0030163">
    <property type="term" value="P:protein catabolic process"/>
    <property type="evidence" value="ECO:0007669"/>
    <property type="project" value="UniProtKB-ARBA"/>
</dbReference>
<dbReference type="Proteomes" id="UP000298061">
    <property type="component" value="Unassembled WGS sequence"/>
</dbReference>
<evidence type="ECO:0000256" key="11">
    <source>
        <dbReference type="ARBA" id="ARBA00022840"/>
    </source>
</evidence>
<evidence type="ECO:0000259" key="19">
    <source>
        <dbReference type="SMART" id="SM00382"/>
    </source>
</evidence>
<dbReference type="STRING" id="135208.A0A4Z0A6X1"/>
<dbReference type="Gene3D" id="2.130.10.10">
    <property type="entry name" value="YVTN repeat-like/Quinoprotein amine dehydrogenase"/>
    <property type="match status" value="2"/>
</dbReference>
<dbReference type="Pfam" id="PF06480">
    <property type="entry name" value="FtsH_ext"/>
    <property type="match status" value="1"/>
</dbReference>
<evidence type="ECO:0000256" key="7">
    <source>
        <dbReference type="ARBA" id="ARBA00022723"/>
    </source>
</evidence>
<evidence type="ECO:0000256" key="9">
    <source>
        <dbReference type="ARBA" id="ARBA00022801"/>
    </source>
</evidence>
<feature type="domain" description="AAA+ ATPase" evidence="19">
    <location>
        <begin position="1324"/>
        <end position="1464"/>
    </location>
</feature>
<evidence type="ECO:0000256" key="3">
    <source>
        <dbReference type="ARBA" id="ARBA00010044"/>
    </source>
</evidence>
<dbReference type="InterPro" id="IPR003959">
    <property type="entry name" value="ATPase_AAA_core"/>
</dbReference>
<dbReference type="InterPro" id="IPR001680">
    <property type="entry name" value="WD40_rpt"/>
</dbReference>
<dbReference type="InterPro" id="IPR011047">
    <property type="entry name" value="Quinoprotein_ADH-like_sf"/>
</dbReference>
<dbReference type="Gene3D" id="1.10.8.60">
    <property type="match status" value="1"/>
</dbReference>
<feature type="compositionally biased region" description="Basic and acidic residues" evidence="18">
    <location>
        <begin position="1747"/>
        <end position="1756"/>
    </location>
</feature>
<dbReference type="OrthoDB" id="1413014at2759"/>
<dbReference type="InterPro" id="IPR003593">
    <property type="entry name" value="AAA+_ATPase"/>
</dbReference>
<dbReference type="GO" id="GO:0004176">
    <property type="term" value="F:ATP-dependent peptidase activity"/>
    <property type="evidence" value="ECO:0007669"/>
    <property type="project" value="InterPro"/>
</dbReference>
<keyword evidence="14" id="KW-0496">Mitochondrion</keyword>
<keyword evidence="17" id="KW-0175">Coiled coil</keyword>
<evidence type="ECO:0000256" key="10">
    <source>
        <dbReference type="ARBA" id="ARBA00022833"/>
    </source>
</evidence>
<feature type="compositionally biased region" description="Acidic residues" evidence="18">
    <location>
        <begin position="367"/>
        <end position="378"/>
    </location>
</feature>
<dbReference type="PROSITE" id="PS00674">
    <property type="entry name" value="AAA"/>
    <property type="match status" value="1"/>
</dbReference>
<evidence type="ECO:0000256" key="17">
    <source>
        <dbReference type="SAM" id="Coils"/>
    </source>
</evidence>
<evidence type="ECO:0000313" key="21">
    <source>
        <dbReference type="Proteomes" id="UP000298061"/>
    </source>
</evidence>
<dbReference type="Gene3D" id="1.20.58.760">
    <property type="entry name" value="Peptidase M41"/>
    <property type="match status" value="1"/>
</dbReference>
<evidence type="ECO:0000256" key="12">
    <source>
        <dbReference type="ARBA" id="ARBA00022989"/>
    </source>
</evidence>
<reference evidence="20 21" key="1">
    <citation type="submission" date="2019-02" db="EMBL/GenBank/DDBJ databases">
        <title>Genome sequencing of the rare red list fungi Hericium alpestre (H. flagellum).</title>
        <authorList>
            <person name="Buettner E."/>
            <person name="Kellner H."/>
        </authorList>
    </citation>
    <scope>NUCLEOTIDE SEQUENCE [LARGE SCALE GENOMIC DNA]</scope>
    <source>
        <strain evidence="20 21">DSM 108284</strain>
    </source>
</reference>
<feature type="region of interest" description="Disordered" evidence="18">
    <location>
        <begin position="1090"/>
        <end position="1119"/>
    </location>
</feature>
<dbReference type="EMBL" id="SFCI01000076">
    <property type="protein sequence ID" value="TFY82816.1"/>
    <property type="molecule type" value="Genomic_DNA"/>
</dbReference>
<dbReference type="GO" id="GO:0005681">
    <property type="term" value="C:spliceosomal complex"/>
    <property type="evidence" value="ECO:0007669"/>
    <property type="project" value="InterPro"/>
</dbReference>
<keyword evidence="13" id="KW-0482">Metalloprotease</keyword>
<gene>
    <name evidence="20" type="ORF">EWM64_g1189</name>
</gene>
<dbReference type="InterPro" id="IPR005936">
    <property type="entry name" value="FtsH"/>
</dbReference>
<evidence type="ECO:0000256" key="14">
    <source>
        <dbReference type="ARBA" id="ARBA00023128"/>
    </source>
</evidence>
<evidence type="ECO:0000256" key="6">
    <source>
        <dbReference type="ARBA" id="ARBA00022692"/>
    </source>
</evidence>
<keyword evidence="15" id="KW-0472">Membrane</keyword>
<dbReference type="GO" id="GO:0004222">
    <property type="term" value="F:metalloendopeptidase activity"/>
    <property type="evidence" value="ECO:0007669"/>
    <property type="project" value="InterPro"/>
</dbReference>
<dbReference type="Pfam" id="PF02731">
    <property type="entry name" value="SKIP_SNW"/>
    <property type="match status" value="1"/>
</dbReference>
<dbReference type="InterPro" id="IPR004015">
    <property type="entry name" value="SKI-int_prot_SKIP_SNW-dom"/>
</dbReference>
<feature type="coiled-coil region" evidence="17">
    <location>
        <begin position="309"/>
        <end position="336"/>
    </location>
</feature>
<keyword evidence="12" id="KW-1133">Transmembrane helix</keyword>
<evidence type="ECO:0000256" key="5">
    <source>
        <dbReference type="ARBA" id="ARBA00022670"/>
    </source>
</evidence>
<evidence type="ECO:0000256" key="15">
    <source>
        <dbReference type="ARBA" id="ARBA00023136"/>
    </source>
</evidence>
<dbReference type="InterPro" id="IPR050928">
    <property type="entry name" value="ATP-dep_Zn_Metalloprotease"/>
</dbReference>
<feature type="region of interest" description="Disordered" evidence="18">
    <location>
        <begin position="1"/>
        <end position="25"/>
    </location>
</feature>
<dbReference type="SMART" id="SM00320">
    <property type="entry name" value="WD40"/>
    <property type="match status" value="2"/>
</dbReference>
<feature type="compositionally biased region" description="Pro residues" evidence="18">
    <location>
        <begin position="1760"/>
        <end position="1778"/>
    </location>
</feature>
<accession>A0A4Z0A6X1</accession>
<dbReference type="HAMAP" id="MF_01458">
    <property type="entry name" value="FtsH"/>
    <property type="match status" value="1"/>
</dbReference>
<dbReference type="Gene3D" id="3.40.1690.20">
    <property type="match status" value="1"/>
</dbReference>
<dbReference type="InterPro" id="IPR037219">
    <property type="entry name" value="Peptidase_M41-like"/>
</dbReference>
<feature type="region of interest" description="Disordered" evidence="18">
    <location>
        <begin position="364"/>
        <end position="408"/>
    </location>
</feature>
<dbReference type="InterPro" id="IPR003960">
    <property type="entry name" value="ATPase_AAA_CS"/>
</dbReference>
<evidence type="ECO:0000256" key="4">
    <source>
        <dbReference type="ARBA" id="ARBA00010550"/>
    </source>
</evidence>
<protein>
    <recommendedName>
        <fullName evidence="19">AAA+ ATPase domain-containing protein</fullName>
    </recommendedName>
</protein>
<dbReference type="FunFam" id="1.20.58.760:FF:000003">
    <property type="entry name" value="AFG3-like AAA ATPase 2"/>
    <property type="match status" value="1"/>
</dbReference>
<evidence type="ECO:0000256" key="13">
    <source>
        <dbReference type="ARBA" id="ARBA00023049"/>
    </source>
</evidence>
<dbReference type="InterPro" id="IPR015943">
    <property type="entry name" value="WD40/YVTN_repeat-like_dom_sf"/>
</dbReference>
<feature type="compositionally biased region" description="Basic and acidic residues" evidence="18">
    <location>
        <begin position="379"/>
        <end position="399"/>
    </location>
</feature>
<dbReference type="Gene3D" id="3.40.50.300">
    <property type="entry name" value="P-loop containing nucleotide triphosphate hydrolases"/>
    <property type="match status" value="1"/>
</dbReference>
<dbReference type="GO" id="GO:0000398">
    <property type="term" value="P:mRNA splicing, via spliceosome"/>
    <property type="evidence" value="ECO:0007669"/>
    <property type="project" value="InterPro"/>
</dbReference>
<dbReference type="InterPro" id="IPR027417">
    <property type="entry name" value="P-loop_NTPase"/>
</dbReference>
<comment type="catalytic activity">
    <reaction evidence="16">
        <text>ATP + H2O = ADP + phosphate + H(+)</text>
        <dbReference type="Rhea" id="RHEA:13065"/>
        <dbReference type="ChEBI" id="CHEBI:15377"/>
        <dbReference type="ChEBI" id="CHEBI:15378"/>
        <dbReference type="ChEBI" id="CHEBI:30616"/>
        <dbReference type="ChEBI" id="CHEBI:43474"/>
        <dbReference type="ChEBI" id="CHEBI:456216"/>
    </reaction>
    <physiologicalReaction direction="left-to-right" evidence="16">
        <dbReference type="Rhea" id="RHEA:13066"/>
    </physiologicalReaction>
</comment>
<sequence length="1792" mass="197230">MLATALATALPPPVHAPTVSDDEGDYQLQVAPAASTSQTVILRTPVPPYGQRKGWRPSSQEDYGDGGAYPECHVAQYPLEMGRKKASSGNTLALQVDSEGNVRYDAIAHQGQRSGKIVQSQFKDLVPLHYRKDLDEEGRQMERPSEDEVQATTDKTRAALEKLVNGKIKAAQPKNVPDSQGKTSFIRYTPGQQGGNEGLKQRIIKMTEIVEDPLEPPRFKHKKIPRGPPSPPPPVLRSPPRKATAQEQKEWMIPPCISNWKNNKGFTIPLDKRLAADGRGLQDLTINDNFAKFSESLFVADRHAREDVRQRALMQQKLAEKEKAQKEENLRLLAQRAREERAGISRPAGEVQAAMKTSLAVYGSETSEAEEEEEEDEEAAKVRDEMRAEKRREREREMRMSNMGTEQRAKMLARQQHRDISEKIALGLAKPTMSKESMLDSRLFNQESFAGSFGDEESYGLYDKPLFHGSTAAAQIYKARGNIAEGNEESYGGGTEEGIGKALEVDRFGLGQAQVGFEGAKEQEVREGPVQFEKDTADVFGVDKFLDEAKSGRKRGLDTEARRHKLSLPYPNVVINVDHPLPRTTTMLAAATTRHLTIIDPSIARRGPASLAPTSDLPSPPTTSTWSPDSTALYIASANTITRYDALGELIKTVHVHTPADEPIASLLAKDKGTLIYAAGSAIHILEHSASQSATSRIVQVFRMRDEEFRARIEAGVEGLVKAEWAPDGRSVVCFSEWGLRVTIWSLVTGSATYIKYPLHPDRGFAFRADGRYFVLAERHKSKDTVGVYDAADAYKLVRHYSLPTSSMSSLSISPNGKHLAVWEGILEYKLFVLSLTGEVLGTFTPDPDPGFGIRNIAWHPSGMYLAVGGWDDKIHVLEHLTWSRVATLELGTRIPPGVTVWREPSRWLETTEGRRFLSCRCSVIVACSVVHTPLEDERLRGPQPLSIIRTDPSKPNPKSGAAQLEFNKNGTLLLARFENVPTVIHLFAFPAPGEPFMPHLRSVLTHTGPVLHARWNPVRRGSFVASCGGQALYTWSDEWVAEHGDEEEEMAECVGIPAKKFDARDIRWAPDGKGLVLVDRDTFCCAFEQQKQSQPNQKEDGDKQKPPPGGNNNPNGLTTNQLAMLATAAALFYALSSNSTSSSREITWQEFRSAFLEKGLVDRLIVVNRQKVRVKLHSNATGQMYPASSLTSGDYYFSIGSVEAFERKLDEAQEQLGIPPGERIPVAYHDEISAVGALMNFAPTILFAGLLLYMSRRASGGGGGGPGGIFSIGKSKAKLFNKDTDVKVKFKDVAGMDEAKEEIMEFVKFLKEPAKYEKLGAKIPRGAILSGPPGTGKTLLAKATAGEANVPFLSVSGSEFVEMFVGVGSSRVRDLFASAKKHAPCIIFIDEIDAIGKARGKGNSMGGNDERESTLNQLLVEMDGFGTQEHVVVLAGTNRPDVLDSALMRPGRFDRHITIDRPDVLGRKGIFKVHLRPLRLAENLPDIESFAHKLAVLTPGFSGADIANVCNEAALHAARHGGEVVEERDFESAIERVIAGLERKSKVLSPEEKKTVAYHEAGHAICGWFLEHADPLLKVSIIPRGVGALGYAQYLPPDRYLLSTPQMVDRICMTLGGRVSEEIFFGTGNITTGAQDDLQKITRMAFEACANYGMNSNIGPVSYGGREGARESWQKPFSEKTAEMLDSEVRKMITDAHQRTTELLTKHRENVEKVAKLLLEKEVITREDMIDLLGKRPFVNRGDDMDKWLDKHRGGESSAPPPLEEPTPDAGPSPTPTPGVASTQIDDKTLL</sequence>
<evidence type="ECO:0000256" key="18">
    <source>
        <dbReference type="SAM" id="MobiDB-lite"/>
    </source>
</evidence>
<dbReference type="Pfam" id="PF01434">
    <property type="entry name" value="Peptidase_M41"/>
    <property type="match status" value="1"/>
</dbReference>
<evidence type="ECO:0000256" key="2">
    <source>
        <dbReference type="ARBA" id="ARBA00004225"/>
    </source>
</evidence>
<organism evidence="20 21">
    <name type="scientific">Hericium alpestre</name>
    <dbReference type="NCBI Taxonomy" id="135208"/>
    <lineage>
        <taxon>Eukaryota</taxon>
        <taxon>Fungi</taxon>
        <taxon>Dikarya</taxon>
        <taxon>Basidiomycota</taxon>
        <taxon>Agaricomycotina</taxon>
        <taxon>Agaricomycetes</taxon>
        <taxon>Russulales</taxon>
        <taxon>Hericiaceae</taxon>
        <taxon>Hericium</taxon>
    </lineage>
</organism>
<feature type="region of interest" description="Disordered" evidence="18">
    <location>
        <begin position="1747"/>
        <end position="1792"/>
    </location>
</feature>
<dbReference type="SUPFAM" id="SSF52540">
    <property type="entry name" value="P-loop containing nucleoside triphosphate hydrolases"/>
    <property type="match status" value="1"/>
</dbReference>
<dbReference type="GO" id="GO:0005524">
    <property type="term" value="F:ATP binding"/>
    <property type="evidence" value="ECO:0007669"/>
    <property type="project" value="UniProtKB-KW"/>
</dbReference>
<name>A0A4Z0A6X1_9AGAM</name>
<comment type="caution">
    <text evidence="20">The sequence shown here is derived from an EMBL/GenBank/DDBJ whole genome shotgun (WGS) entry which is preliminary data.</text>
</comment>
<feature type="region of interest" description="Disordered" evidence="18">
    <location>
        <begin position="211"/>
        <end position="247"/>
    </location>
</feature>
<dbReference type="PANTHER" id="PTHR43655">
    <property type="entry name" value="ATP-DEPENDENT PROTEASE"/>
    <property type="match status" value="1"/>
</dbReference>
<evidence type="ECO:0000256" key="8">
    <source>
        <dbReference type="ARBA" id="ARBA00022741"/>
    </source>
</evidence>
<dbReference type="FunFam" id="3.40.50.300:FF:000001">
    <property type="entry name" value="ATP-dependent zinc metalloprotease FtsH"/>
    <property type="match status" value="1"/>
</dbReference>
<dbReference type="FunFam" id="3.40.1690.20:FF:000003">
    <property type="entry name" value="Mitochondrial inner membrane AAA protease Yta12, putative"/>
    <property type="match status" value="1"/>
</dbReference>
<dbReference type="FunFam" id="1.10.8.60:FF:000019">
    <property type="entry name" value="AFG3-like AAA ATPase 2"/>
    <property type="match status" value="1"/>
</dbReference>
<evidence type="ECO:0000256" key="16">
    <source>
        <dbReference type="ARBA" id="ARBA00048778"/>
    </source>
</evidence>
<keyword evidence="10" id="KW-0862">Zinc</keyword>
<dbReference type="InterPro" id="IPR000642">
    <property type="entry name" value="Peptidase_M41"/>
</dbReference>
<keyword evidence="11" id="KW-0067">ATP-binding</keyword>
<dbReference type="SUPFAM" id="SSF140990">
    <property type="entry name" value="FtsH protease domain-like"/>
    <property type="match status" value="1"/>
</dbReference>
<comment type="similarity">
    <text evidence="4">In the N-terminal section; belongs to the AAA ATPase family.</text>
</comment>
<dbReference type="SMART" id="SM00382">
    <property type="entry name" value="AAA"/>
    <property type="match status" value="1"/>
</dbReference>